<evidence type="ECO:0000313" key="3">
    <source>
        <dbReference type="Proteomes" id="UP000015241"/>
    </source>
</evidence>
<dbReference type="Proteomes" id="UP000015241">
    <property type="component" value="Unassembled WGS sequence"/>
</dbReference>
<dbReference type="OrthoDB" id="3264373at2759"/>
<feature type="domain" description="F-box" evidence="1">
    <location>
        <begin position="45"/>
        <end position="102"/>
    </location>
</feature>
<dbReference type="STRING" id="743788.S8DU56"/>
<name>S8DU56_FOMSC</name>
<evidence type="ECO:0000313" key="2">
    <source>
        <dbReference type="EMBL" id="EPS94733.1"/>
    </source>
</evidence>
<dbReference type="EMBL" id="KE504224">
    <property type="protein sequence ID" value="EPS94733.1"/>
    <property type="molecule type" value="Genomic_DNA"/>
</dbReference>
<dbReference type="InterPro" id="IPR036047">
    <property type="entry name" value="F-box-like_dom_sf"/>
</dbReference>
<accession>S8DU56</accession>
<organism evidence="2 3">
    <name type="scientific">Fomitopsis schrenkii</name>
    <name type="common">Brown rot fungus</name>
    <dbReference type="NCBI Taxonomy" id="2126942"/>
    <lineage>
        <taxon>Eukaryota</taxon>
        <taxon>Fungi</taxon>
        <taxon>Dikarya</taxon>
        <taxon>Basidiomycota</taxon>
        <taxon>Agaricomycotina</taxon>
        <taxon>Agaricomycetes</taxon>
        <taxon>Polyporales</taxon>
        <taxon>Fomitopsis</taxon>
    </lineage>
</organism>
<sequence>MDVFNRHAGLDLAAPHSRKTLEEEVVCCSTYLVALKSRLNTLTPISVLPPEVLCEVFLHVAGVGDRDNGIGSHSYGWICITHVCKHWRAVALSCPSLWSKLTVTRQRPWMTELLARSKRAPLYVTATLPRFLPVRFGPPLDSPLATVLEHLARIRSLSITNQNSLTSQIVQLLDKPAPLLESLVIRNQAATSYVPLDTCEHIHAMLHRPENSRLRRLELYSIPLPWDRVSLPNLTHLTISRRSQYLEMDMGIAAQALINAIASMGCLEELVVDGALDSYSHSPETKASLPRLKRLRTVGSTTGCIALLNCLETPSLSRLAVITGGRMEPWCTELLNAVAGKTQSLGAFLCLSLACLHLSGESIRLSLCAYSRYLDPSLSPPTLLDSQGHDPELFLSINHAEVNVLLDDVCKILPIRDIHQLTVSARSLQLSTWTTLFKCTRKVTELTISACASHETFPDALLHRTRAPKKSGAQPVFHYVLPQLRALTLTHCYFNRYVDDNFGLPLLVDTSLTSRLLDCFTERYEYGAEIEALHLVRTINIAEEEVDWLKHTVRVVEWDGFLDADDEVGSTDIWSDDSLDLDSSDASLDDGWPEF</sequence>
<dbReference type="HOGENOM" id="CLU_024199_2_2_1"/>
<reference evidence="2 3" key="1">
    <citation type="journal article" date="2012" name="Science">
        <title>The Paleozoic origin of enzymatic lignin decomposition reconstructed from 31 fungal genomes.</title>
        <authorList>
            <person name="Floudas D."/>
            <person name="Binder M."/>
            <person name="Riley R."/>
            <person name="Barry K."/>
            <person name="Blanchette R.A."/>
            <person name="Henrissat B."/>
            <person name="Martinez A.T."/>
            <person name="Otillar R."/>
            <person name="Spatafora J.W."/>
            <person name="Yadav J.S."/>
            <person name="Aerts A."/>
            <person name="Benoit I."/>
            <person name="Boyd A."/>
            <person name="Carlson A."/>
            <person name="Copeland A."/>
            <person name="Coutinho P.M."/>
            <person name="de Vries R.P."/>
            <person name="Ferreira P."/>
            <person name="Findley K."/>
            <person name="Foster B."/>
            <person name="Gaskell J."/>
            <person name="Glotzer D."/>
            <person name="Gorecki P."/>
            <person name="Heitman J."/>
            <person name="Hesse C."/>
            <person name="Hori C."/>
            <person name="Igarashi K."/>
            <person name="Jurgens J.A."/>
            <person name="Kallen N."/>
            <person name="Kersten P."/>
            <person name="Kohler A."/>
            <person name="Kuees U."/>
            <person name="Kumar T.K.A."/>
            <person name="Kuo A."/>
            <person name="LaButti K."/>
            <person name="Larrondo L.F."/>
            <person name="Lindquist E."/>
            <person name="Ling A."/>
            <person name="Lombard V."/>
            <person name="Lucas S."/>
            <person name="Lundell T."/>
            <person name="Martin R."/>
            <person name="McLaughlin D.J."/>
            <person name="Morgenstern I."/>
            <person name="Morin E."/>
            <person name="Murat C."/>
            <person name="Nagy L.G."/>
            <person name="Nolan M."/>
            <person name="Ohm R.A."/>
            <person name="Patyshakuliyeva A."/>
            <person name="Rokas A."/>
            <person name="Ruiz-Duenas F.J."/>
            <person name="Sabat G."/>
            <person name="Salamov A."/>
            <person name="Samejima M."/>
            <person name="Schmutz J."/>
            <person name="Slot J.C."/>
            <person name="St John F."/>
            <person name="Stenlid J."/>
            <person name="Sun H."/>
            <person name="Sun S."/>
            <person name="Syed K."/>
            <person name="Tsang A."/>
            <person name="Wiebenga A."/>
            <person name="Young D."/>
            <person name="Pisabarro A."/>
            <person name="Eastwood D.C."/>
            <person name="Martin F."/>
            <person name="Cullen D."/>
            <person name="Grigoriev I.V."/>
            <person name="Hibbett D.S."/>
        </authorList>
    </citation>
    <scope>NUCLEOTIDE SEQUENCE</scope>
    <source>
        <strain evidence="3">FP-58527</strain>
    </source>
</reference>
<proteinExistence type="predicted"/>
<dbReference type="SUPFAM" id="SSF52047">
    <property type="entry name" value="RNI-like"/>
    <property type="match status" value="1"/>
</dbReference>
<dbReference type="SUPFAM" id="SSF81383">
    <property type="entry name" value="F-box domain"/>
    <property type="match status" value="1"/>
</dbReference>
<dbReference type="Gene3D" id="1.20.1280.50">
    <property type="match status" value="1"/>
</dbReference>
<dbReference type="AlphaFoldDB" id="S8DU56"/>
<dbReference type="InterPro" id="IPR001810">
    <property type="entry name" value="F-box_dom"/>
</dbReference>
<dbReference type="InParanoid" id="S8DU56"/>
<keyword evidence="3" id="KW-1185">Reference proteome</keyword>
<gene>
    <name evidence="2" type="ORF">FOMPIDRAFT_1063054</name>
</gene>
<dbReference type="InterPro" id="IPR032675">
    <property type="entry name" value="LRR_dom_sf"/>
</dbReference>
<evidence type="ECO:0000259" key="1">
    <source>
        <dbReference type="Pfam" id="PF12937"/>
    </source>
</evidence>
<dbReference type="Gene3D" id="3.80.10.10">
    <property type="entry name" value="Ribonuclease Inhibitor"/>
    <property type="match status" value="1"/>
</dbReference>
<dbReference type="Pfam" id="PF12937">
    <property type="entry name" value="F-box-like"/>
    <property type="match status" value="1"/>
</dbReference>
<protein>
    <recommendedName>
        <fullName evidence="1">F-box domain-containing protein</fullName>
    </recommendedName>
</protein>